<comment type="caution">
    <text evidence="1">The sequence shown here is derived from an EMBL/GenBank/DDBJ whole genome shotgun (WGS) entry which is preliminary data.</text>
</comment>
<evidence type="ECO:0000313" key="2">
    <source>
        <dbReference type="Proteomes" id="UP001056120"/>
    </source>
</evidence>
<dbReference type="Proteomes" id="UP001056120">
    <property type="component" value="Linkage Group LG17"/>
</dbReference>
<keyword evidence="2" id="KW-1185">Reference proteome</keyword>
<name>A0ACB9EVU3_9ASTR</name>
<sequence>MGGSLSSKTRKGNVNGYRFCYMEYHALEHVENLVKPGLLQELHKFEPNDSLGYNTRKQMKWLGVDKDPGSSRTDIGDQVHEFGGELHHPSRKLLDSRGVSQGTKRSWPKVVHPTKTLQI</sequence>
<reference evidence="1 2" key="2">
    <citation type="journal article" date="2022" name="Mol. Ecol. Resour.">
        <title>The genomes of chicory, endive, great burdock and yacon provide insights into Asteraceae paleo-polyploidization history and plant inulin production.</title>
        <authorList>
            <person name="Fan W."/>
            <person name="Wang S."/>
            <person name="Wang H."/>
            <person name="Wang A."/>
            <person name="Jiang F."/>
            <person name="Liu H."/>
            <person name="Zhao H."/>
            <person name="Xu D."/>
            <person name="Zhang Y."/>
        </authorList>
    </citation>
    <scope>NUCLEOTIDE SEQUENCE [LARGE SCALE GENOMIC DNA]</scope>
    <source>
        <strain evidence="2">cv. Yunnan</strain>
        <tissue evidence="1">Leaves</tissue>
    </source>
</reference>
<protein>
    <submittedName>
        <fullName evidence="1">Uncharacterized protein</fullName>
    </submittedName>
</protein>
<dbReference type="EMBL" id="CM042034">
    <property type="protein sequence ID" value="KAI3763049.1"/>
    <property type="molecule type" value="Genomic_DNA"/>
</dbReference>
<evidence type="ECO:0000313" key="1">
    <source>
        <dbReference type="EMBL" id="KAI3763049.1"/>
    </source>
</evidence>
<gene>
    <name evidence="1" type="ORF">L1987_53498</name>
</gene>
<organism evidence="1 2">
    <name type="scientific">Smallanthus sonchifolius</name>
    <dbReference type="NCBI Taxonomy" id="185202"/>
    <lineage>
        <taxon>Eukaryota</taxon>
        <taxon>Viridiplantae</taxon>
        <taxon>Streptophyta</taxon>
        <taxon>Embryophyta</taxon>
        <taxon>Tracheophyta</taxon>
        <taxon>Spermatophyta</taxon>
        <taxon>Magnoliopsida</taxon>
        <taxon>eudicotyledons</taxon>
        <taxon>Gunneridae</taxon>
        <taxon>Pentapetalae</taxon>
        <taxon>asterids</taxon>
        <taxon>campanulids</taxon>
        <taxon>Asterales</taxon>
        <taxon>Asteraceae</taxon>
        <taxon>Asteroideae</taxon>
        <taxon>Heliantheae alliance</taxon>
        <taxon>Millerieae</taxon>
        <taxon>Smallanthus</taxon>
    </lineage>
</organism>
<proteinExistence type="predicted"/>
<accession>A0ACB9EVU3</accession>
<reference evidence="2" key="1">
    <citation type="journal article" date="2022" name="Mol. Ecol. Resour.">
        <title>The genomes of chicory, endive, great burdock and yacon provide insights into Asteraceae palaeo-polyploidization history and plant inulin production.</title>
        <authorList>
            <person name="Fan W."/>
            <person name="Wang S."/>
            <person name="Wang H."/>
            <person name="Wang A."/>
            <person name="Jiang F."/>
            <person name="Liu H."/>
            <person name="Zhao H."/>
            <person name="Xu D."/>
            <person name="Zhang Y."/>
        </authorList>
    </citation>
    <scope>NUCLEOTIDE SEQUENCE [LARGE SCALE GENOMIC DNA]</scope>
    <source>
        <strain evidence="2">cv. Yunnan</strain>
    </source>
</reference>